<feature type="region of interest" description="Disordered" evidence="7">
    <location>
        <begin position="552"/>
        <end position="604"/>
    </location>
</feature>
<dbReference type="OrthoDB" id="2985014at2759"/>
<keyword evidence="10" id="KW-1185">Reference proteome</keyword>
<feature type="compositionally biased region" description="Basic and acidic residues" evidence="7">
    <location>
        <begin position="552"/>
        <end position="561"/>
    </location>
</feature>
<dbReference type="PANTHER" id="PTHR11662:SF399">
    <property type="entry name" value="FI19708P1-RELATED"/>
    <property type="match status" value="1"/>
</dbReference>
<evidence type="ECO:0000256" key="2">
    <source>
        <dbReference type="ARBA" id="ARBA00022448"/>
    </source>
</evidence>
<feature type="transmembrane region" description="Helical" evidence="8">
    <location>
        <begin position="488"/>
        <end position="508"/>
    </location>
</feature>
<feature type="transmembrane region" description="Helical" evidence="8">
    <location>
        <begin position="286"/>
        <end position="306"/>
    </location>
</feature>
<feature type="transmembrane region" description="Helical" evidence="8">
    <location>
        <begin position="353"/>
        <end position="374"/>
    </location>
</feature>
<dbReference type="Proteomes" id="UP000749559">
    <property type="component" value="Unassembled WGS sequence"/>
</dbReference>
<keyword evidence="3 8" id="KW-0812">Transmembrane</keyword>
<keyword evidence="2" id="KW-0813">Transport</keyword>
<keyword evidence="6 8" id="KW-0472">Membrane</keyword>
<dbReference type="InterPro" id="IPR050382">
    <property type="entry name" value="MFS_Na/Anion_cotransporter"/>
</dbReference>
<evidence type="ECO:0000313" key="10">
    <source>
        <dbReference type="Proteomes" id="UP000749559"/>
    </source>
</evidence>
<protein>
    <submittedName>
        <fullName evidence="9">Uncharacterized protein</fullName>
    </submittedName>
</protein>
<feature type="transmembrane region" description="Helical" evidence="8">
    <location>
        <begin position="192"/>
        <end position="209"/>
    </location>
</feature>
<dbReference type="InterPro" id="IPR020846">
    <property type="entry name" value="MFS_dom"/>
</dbReference>
<keyword evidence="4" id="KW-0769">Symport</keyword>
<feature type="transmembrane region" description="Helical" evidence="8">
    <location>
        <begin position="520"/>
        <end position="541"/>
    </location>
</feature>
<dbReference type="SUPFAM" id="SSF103473">
    <property type="entry name" value="MFS general substrate transporter"/>
    <property type="match status" value="1"/>
</dbReference>
<sequence>MGYMDFFQKEWNFSPAWLKKDQEHPHVSIRRKSLAISEKEEGPVDPKQVPWWSSCRLLMSFVGFFGFINLYALRVEISVAMVAMVNHTAVAELRQQDIENGRIKSMLSNSSNEYSIANYTVAGNGSVFDNGTFGDRIPCPGELTQKSSSDREGEFVWTKDIQGLILGAFFWGYMVSHVPGGFLAQRYGGKRVLGWAMFICMCATLLSPIAARTSYIFLIVLRVIIGLGQGVVWPSMHCLWAHWAPPLERGKLTGFCYAGAFLGNVVAFPLSGVLCEYGFDGGWPSVFYFFSILTFVWFIFWNIFVFDAPDQHPRINKLEKRYIMNSLCDQVTFGKHHEHTPTPWKAIATSKPCWGAFIAQFAGNWGAFAFLTNMPTYMKDVLKLDVKSNGLLSAIPYLLFWAFVVTSGQLSDLLRAKKILTTTGARKLFNTIGELVPAICIVILGHIDCHHPILAIVMLTLGVSTMGCQYGAGFVVNYIDFAPKYAPLLFGIGNGVGCIPGFVCPYLIGILTPDNTQEQWQVVFYIKGAILLVGTIAYLAFGSGELQDWAKHDHGEHSKDEEGQELNDVAAKGKDVGAENGGAGEPEKDQLLHLKGATEKDPAV</sequence>
<dbReference type="PANTHER" id="PTHR11662">
    <property type="entry name" value="SOLUTE CARRIER FAMILY 17"/>
    <property type="match status" value="1"/>
</dbReference>
<dbReference type="Pfam" id="PF07690">
    <property type="entry name" value="MFS_1"/>
    <property type="match status" value="1"/>
</dbReference>
<reference evidence="9" key="1">
    <citation type="submission" date="2022-03" db="EMBL/GenBank/DDBJ databases">
        <authorList>
            <person name="Martin C."/>
        </authorList>
    </citation>
    <scope>NUCLEOTIDE SEQUENCE</scope>
</reference>
<feature type="compositionally biased region" description="Basic and acidic residues" evidence="7">
    <location>
        <begin position="585"/>
        <end position="604"/>
    </location>
</feature>
<feature type="transmembrane region" description="Helical" evidence="8">
    <location>
        <begin position="428"/>
        <end position="447"/>
    </location>
</feature>
<name>A0A8J1Y427_OWEFU</name>
<accession>A0A8J1Y427</accession>
<keyword evidence="5 8" id="KW-1133">Transmembrane helix</keyword>
<evidence type="ECO:0000256" key="5">
    <source>
        <dbReference type="ARBA" id="ARBA00022989"/>
    </source>
</evidence>
<feature type="transmembrane region" description="Helical" evidence="8">
    <location>
        <begin position="394"/>
        <end position="416"/>
    </location>
</feature>
<gene>
    <name evidence="9" type="ORF">OFUS_LOCUS11736</name>
</gene>
<evidence type="ECO:0000256" key="7">
    <source>
        <dbReference type="SAM" id="MobiDB-lite"/>
    </source>
</evidence>
<dbReference type="InterPro" id="IPR011701">
    <property type="entry name" value="MFS"/>
</dbReference>
<feature type="transmembrane region" description="Helical" evidence="8">
    <location>
        <begin position="453"/>
        <end position="476"/>
    </location>
</feature>
<feature type="transmembrane region" description="Helical" evidence="8">
    <location>
        <begin position="215"/>
        <end position="233"/>
    </location>
</feature>
<dbReference type="EMBL" id="CAIIXF020000006">
    <property type="protein sequence ID" value="CAH1785719.1"/>
    <property type="molecule type" value="Genomic_DNA"/>
</dbReference>
<organism evidence="9 10">
    <name type="scientific">Owenia fusiformis</name>
    <name type="common">Polychaete worm</name>
    <dbReference type="NCBI Taxonomy" id="6347"/>
    <lineage>
        <taxon>Eukaryota</taxon>
        <taxon>Metazoa</taxon>
        <taxon>Spiralia</taxon>
        <taxon>Lophotrochozoa</taxon>
        <taxon>Annelida</taxon>
        <taxon>Polychaeta</taxon>
        <taxon>Sedentaria</taxon>
        <taxon>Canalipalpata</taxon>
        <taxon>Sabellida</taxon>
        <taxon>Oweniida</taxon>
        <taxon>Oweniidae</taxon>
        <taxon>Owenia</taxon>
    </lineage>
</organism>
<proteinExistence type="predicted"/>
<dbReference type="AlphaFoldDB" id="A0A8J1Y427"/>
<evidence type="ECO:0000256" key="6">
    <source>
        <dbReference type="ARBA" id="ARBA00023136"/>
    </source>
</evidence>
<feature type="transmembrane region" description="Helical" evidence="8">
    <location>
        <begin position="51"/>
        <end position="73"/>
    </location>
</feature>
<dbReference type="GO" id="GO:0016020">
    <property type="term" value="C:membrane"/>
    <property type="evidence" value="ECO:0007669"/>
    <property type="project" value="UniProtKB-SubCell"/>
</dbReference>
<evidence type="ECO:0000313" key="9">
    <source>
        <dbReference type="EMBL" id="CAH1785719.1"/>
    </source>
</evidence>
<dbReference type="FunFam" id="1.20.1250.20:FF:000003">
    <property type="entry name" value="Solute carrier family 17 member 3"/>
    <property type="match status" value="1"/>
</dbReference>
<feature type="transmembrane region" description="Helical" evidence="8">
    <location>
        <begin position="254"/>
        <end position="274"/>
    </location>
</feature>
<comment type="subcellular location">
    <subcellularLocation>
        <location evidence="1">Membrane</location>
        <topology evidence="1">Multi-pass membrane protein</topology>
    </subcellularLocation>
</comment>
<evidence type="ECO:0000256" key="3">
    <source>
        <dbReference type="ARBA" id="ARBA00022692"/>
    </source>
</evidence>
<dbReference type="Gene3D" id="1.20.1250.20">
    <property type="entry name" value="MFS general substrate transporter like domains"/>
    <property type="match status" value="2"/>
</dbReference>
<evidence type="ECO:0000256" key="8">
    <source>
        <dbReference type="SAM" id="Phobius"/>
    </source>
</evidence>
<dbReference type="GO" id="GO:0006820">
    <property type="term" value="P:monoatomic anion transport"/>
    <property type="evidence" value="ECO:0007669"/>
    <property type="project" value="TreeGrafter"/>
</dbReference>
<dbReference type="InterPro" id="IPR036259">
    <property type="entry name" value="MFS_trans_sf"/>
</dbReference>
<dbReference type="PROSITE" id="PS50850">
    <property type="entry name" value="MFS"/>
    <property type="match status" value="1"/>
</dbReference>
<evidence type="ECO:0000256" key="1">
    <source>
        <dbReference type="ARBA" id="ARBA00004141"/>
    </source>
</evidence>
<dbReference type="GO" id="GO:0015293">
    <property type="term" value="F:symporter activity"/>
    <property type="evidence" value="ECO:0007669"/>
    <property type="project" value="UniProtKB-KW"/>
</dbReference>
<evidence type="ECO:0000256" key="4">
    <source>
        <dbReference type="ARBA" id="ARBA00022847"/>
    </source>
</evidence>
<comment type="caution">
    <text evidence="9">The sequence shown here is derived from an EMBL/GenBank/DDBJ whole genome shotgun (WGS) entry which is preliminary data.</text>
</comment>
<dbReference type="CDD" id="cd17318">
    <property type="entry name" value="MFS_SLC17"/>
    <property type="match status" value="1"/>
</dbReference>